<evidence type="ECO:0000256" key="2">
    <source>
        <dbReference type="SAM" id="MobiDB-lite"/>
    </source>
</evidence>
<evidence type="ECO:0000256" key="3">
    <source>
        <dbReference type="SAM" id="Phobius"/>
    </source>
</evidence>
<feature type="transmembrane region" description="Helical" evidence="3">
    <location>
        <begin position="7"/>
        <end position="25"/>
    </location>
</feature>
<accession>A0A4R8QVG2</accession>
<feature type="compositionally biased region" description="Acidic residues" evidence="2">
    <location>
        <begin position="168"/>
        <end position="180"/>
    </location>
</feature>
<comment type="caution">
    <text evidence="5">The sequence shown here is derived from an EMBL/GenBank/DDBJ whole genome shotgun (WGS) entry which is preliminary data.</text>
</comment>
<dbReference type="SUPFAM" id="SSF57850">
    <property type="entry name" value="RING/U-box"/>
    <property type="match status" value="1"/>
</dbReference>
<dbReference type="GO" id="GO:0008270">
    <property type="term" value="F:zinc ion binding"/>
    <property type="evidence" value="ECO:0007669"/>
    <property type="project" value="UniProtKB-KW"/>
</dbReference>
<evidence type="ECO:0000259" key="4">
    <source>
        <dbReference type="PROSITE" id="PS50089"/>
    </source>
</evidence>
<evidence type="ECO:0000313" key="6">
    <source>
        <dbReference type="Proteomes" id="UP000295703"/>
    </source>
</evidence>
<dbReference type="AlphaFoldDB" id="A0A4R8QVG2"/>
<feature type="region of interest" description="Disordered" evidence="2">
    <location>
        <begin position="119"/>
        <end position="227"/>
    </location>
</feature>
<gene>
    <name evidence="5" type="ORF">CTRI78_v009951</name>
</gene>
<feature type="compositionally biased region" description="Low complexity" evidence="2">
    <location>
        <begin position="149"/>
        <end position="160"/>
    </location>
</feature>
<dbReference type="PROSITE" id="PS50089">
    <property type="entry name" value="ZF_RING_2"/>
    <property type="match status" value="1"/>
</dbReference>
<keyword evidence="3" id="KW-0812">Transmembrane</keyword>
<dbReference type="Pfam" id="PF14087">
    <property type="entry name" value="DUF4267"/>
    <property type="match status" value="1"/>
</dbReference>
<evidence type="ECO:0000313" key="5">
    <source>
        <dbReference type="EMBL" id="TDZ41120.1"/>
    </source>
</evidence>
<dbReference type="InterPro" id="IPR013083">
    <property type="entry name" value="Znf_RING/FYVE/PHD"/>
</dbReference>
<dbReference type="InterPro" id="IPR001841">
    <property type="entry name" value="Znf_RING"/>
</dbReference>
<keyword evidence="1" id="KW-0479">Metal-binding</keyword>
<keyword evidence="1" id="KW-0863">Zinc-finger</keyword>
<dbReference type="InterPro" id="IPR025363">
    <property type="entry name" value="DUF4267"/>
</dbReference>
<proteinExistence type="predicted"/>
<reference evidence="5 6" key="1">
    <citation type="submission" date="2018-12" db="EMBL/GenBank/DDBJ databases">
        <title>Genome sequence and assembly of Colletotrichum trifolii.</title>
        <authorList>
            <person name="Gan P."/>
            <person name="Shirasu K."/>
        </authorList>
    </citation>
    <scope>NUCLEOTIDE SEQUENCE [LARGE SCALE GENOMIC DNA]</scope>
    <source>
        <strain evidence="5 6">543-2</strain>
    </source>
</reference>
<sequence length="457" mass="51289">MSPFSPIPNYILGTGLTFIGLLGFAKPMALYDGFGVPRPLSAQPDPFSYAKSARDVATGLLFILMETYQEGSGNEDAVTLLWGVTALIGAADWWIVRGMGSKELRHKNRPMGMAWSRNAVPQQANSDRSTPAIDDEDNASNASVRDGEAIASSEASNSSRGSKRDASDIDDNDDDDDEDDRPERKKPRIMAGDSQEPYEKPYHGPDQGPDDEPSQPGRPDEDVPEYTIIRDDYWPNIRDNYLAAKEDDSIIVQIPCTVCQNLTRLPLPQSSRPEASPDDHQEPCVVMPCGHTIGERCFDQWDAAQRRTNDSPGCCPTCRLRLHCHGCRLQFSPFVLRDRHAEVPDTVPEGGVYGTRCNACEAEREWIVHHARGRPDASEAQNLVRRLFGERAVRQHRIVRRTRISDEDLTLMIAVAALNDIGVDIDRLRNEVRWNPLVKFEDYLYDLNSNRAWNQIE</sequence>
<evidence type="ECO:0000256" key="1">
    <source>
        <dbReference type="PROSITE-ProRule" id="PRU00175"/>
    </source>
</evidence>
<keyword evidence="3" id="KW-0472">Membrane</keyword>
<name>A0A4R8QVG2_COLTR</name>
<feature type="domain" description="RING-type" evidence="4">
    <location>
        <begin position="256"/>
        <end position="319"/>
    </location>
</feature>
<dbReference type="Gene3D" id="3.30.40.10">
    <property type="entry name" value="Zinc/RING finger domain, C3HC4 (zinc finger)"/>
    <property type="match status" value="1"/>
</dbReference>
<dbReference type="Proteomes" id="UP000295703">
    <property type="component" value="Unassembled WGS sequence"/>
</dbReference>
<keyword evidence="1" id="KW-0862">Zinc</keyword>
<keyword evidence="3" id="KW-1133">Transmembrane helix</keyword>
<organism evidence="5 6">
    <name type="scientific">Colletotrichum trifolii</name>
    <dbReference type="NCBI Taxonomy" id="5466"/>
    <lineage>
        <taxon>Eukaryota</taxon>
        <taxon>Fungi</taxon>
        <taxon>Dikarya</taxon>
        <taxon>Ascomycota</taxon>
        <taxon>Pezizomycotina</taxon>
        <taxon>Sordariomycetes</taxon>
        <taxon>Hypocreomycetidae</taxon>
        <taxon>Glomerellales</taxon>
        <taxon>Glomerellaceae</taxon>
        <taxon>Colletotrichum</taxon>
        <taxon>Colletotrichum orbiculare species complex</taxon>
    </lineage>
</organism>
<keyword evidence="6" id="KW-1185">Reference proteome</keyword>
<dbReference type="EMBL" id="RYZW01000147">
    <property type="protein sequence ID" value="TDZ41120.1"/>
    <property type="molecule type" value="Genomic_DNA"/>
</dbReference>
<feature type="compositionally biased region" description="Polar residues" evidence="2">
    <location>
        <begin position="119"/>
        <end position="129"/>
    </location>
</feature>
<protein>
    <recommendedName>
        <fullName evidence="4">RING-type domain-containing protein</fullName>
    </recommendedName>
</protein>